<dbReference type="GO" id="GO:0004222">
    <property type="term" value="F:metalloendopeptidase activity"/>
    <property type="evidence" value="ECO:0007669"/>
    <property type="project" value="TreeGrafter"/>
</dbReference>
<proteinExistence type="predicted"/>
<keyword evidence="4" id="KW-0378">Hydrolase</keyword>
<evidence type="ECO:0000256" key="5">
    <source>
        <dbReference type="ARBA" id="ARBA00022833"/>
    </source>
</evidence>
<dbReference type="STRING" id="1207063.P24_18254"/>
<evidence type="ECO:0000313" key="8">
    <source>
        <dbReference type="EMBL" id="EKE67889.1"/>
    </source>
</evidence>
<dbReference type="Gene3D" id="2.70.70.10">
    <property type="entry name" value="Glucose Permease (Domain IIA)"/>
    <property type="match status" value="1"/>
</dbReference>
<evidence type="ECO:0000256" key="4">
    <source>
        <dbReference type="ARBA" id="ARBA00022801"/>
    </source>
</evidence>
<dbReference type="GO" id="GO:0006508">
    <property type="term" value="P:proteolysis"/>
    <property type="evidence" value="ECO:0007669"/>
    <property type="project" value="UniProtKB-KW"/>
</dbReference>
<feature type="domain" description="M23ase beta-sheet core" evidence="7">
    <location>
        <begin position="159"/>
        <end position="255"/>
    </location>
</feature>
<name>K2JBC0_9PROT</name>
<evidence type="ECO:0000313" key="9">
    <source>
        <dbReference type="Proteomes" id="UP000006746"/>
    </source>
</evidence>
<dbReference type="PANTHER" id="PTHR21666:SF288">
    <property type="entry name" value="CELL DIVISION PROTEIN YTFB"/>
    <property type="match status" value="1"/>
</dbReference>
<dbReference type="Proteomes" id="UP000006746">
    <property type="component" value="Unassembled WGS sequence"/>
</dbReference>
<organism evidence="8 9">
    <name type="scientific">Oceanibaculum indicum P24</name>
    <dbReference type="NCBI Taxonomy" id="1207063"/>
    <lineage>
        <taxon>Bacteria</taxon>
        <taxon>Pseudomonadati</taxon>
        <taxon>Pseudomonadota</taxon>
        <taxon>Alphaproteobacteria</taxon>
        <taxon>Rhodospirillales</taxon>
        <taxon>Oceanibaculaceae</taxon>
        <taxon>Oceanibaculum</taxon>
    </lineage>
</organism>
<accession>K2JBC0</accession>
<dbReference type="InterPro" id="IPR011055">
    <property type="entry name" value="Dup_hybrid_motif"/>
</dbReference>
<keyword evidence="5" id="KW-0862">Zinc</keyword>
<dbReference type="InterPro" id="IPR016047">
    <property type="entry name" value="M23ase_b-sheet_dom"/>
</dbReference>
<gene>
    <name evidence="8" type="ORF">P24_18254</name>
</gene>
<keyword evidence="6" id="KW-0482">Metalloprotease</keyword>
<dbReference type="PATRIC" id="fig|1207063.3.peg.3658"/>
<dbReference type="PANTHER" id="PTHR21666">
    <property type="entry name" value="PEPTIDASE-RELATED"/>
    <property type="match status" value="1"/>
</dbReference>
<keyword evidence="3" id="KW-0479">Metal-binding</keyword>
<evidence type="ECO:0000256" key="1">
    <source>
        <dbReference type="ARBA" id="ARBA00001947"/>
    </source>
</evidence>
<dbReference type="Gene3D" id="3.10.450.350">
    <property type="match status" value="1"/>
</dbReference>
<keyword evidence="9" id="KW-1185">Reference proteome</keyword>
<dbReference type="Pfam" id="PF01551">
    <property type="entry name" value="Peptidase_M23"/>
    <property type="match status" value="1"/>
</dbReference>
<dbReference type="GO" id="GO:0046872">
    <property type="term" value="F:metal ion binding"/>
    <property type="evidence" value="ECO:0007669"/>
    <property type="project" value="UniProtKB-KW"/>
</dbReference>
<dbReference type="AlphaFoldDB" id="K2JBC0"/>
<dbReference type="CDD" id="cd12797">
    <property type="entry name" value="M23_peptidase"/>
    <property type="match status" value="1"/>
</dbReference>
<keyword evidence="2" id="KW-0645">Protease</keyword>
<reference evidence="8 9" key="1">
    <citation type="journal article" date="2012" name="J. Bacteriol.">
        <title>Genome Sequence of Oceanibaculum indicum Type Strain P24.</title>
        <authorList>
            <person name="Lai Q."/>
            <person name="Shao Z."/>
        </authorList>
    </citation>
    <scope>NUCLEOTIDE SEQUENCE [LARGE SCALE GENOMIC DNA]</scope>
    <source>
        <strain evidence="8 9">P24</strain>
    </source>
</reference>
<comment type="cofactor">
    <cofactor evidence="1">
        <name>Zn(2+)</name>
        <dbReference type="ChEBI" id="CHEBI:29105"/>
    </cofactor>
</comment>
<comment type="caution">
    <text evidence="8">The sequence shown here is derived from an EMBL/GenBank/DDBJ whole genome shotgun (WGS) entry which is preliminary data.</text>
</comment>
<dbReference type="EMBL" id="AMRL01000042">
    <property type="protein sequence ID" value="EKE67889.1"/>
    <property type="molecule type" value="Genomic_DNA"/>
</dbReference>
<protein>
    <submittedName>
        <fullName evidence="8">Peptidase M23B</fullName>
    </submittedName>
</protein>
<evidence type="ECO:0000256" key="3">
    <source>
        <dbReference type="ARBA" id="ARBA00022723"/>
    </source>
</evidence>
<evidence type="ECO:0000259" key="7">
    <source>
        <dbReference type="Pfam" id="PF01551"/>
    </source>
</evidence>
<evidence type="ECO:0000256" key="2">
    <source>
        <dbReference type="ARBA" id="ARBA00022670"/>
    </source>
</evidence>
<dbReference type="InterPro" id="IPR050570">
    <property type="entry name" value="Cell_wall_metabolism_enzyme"/>
</dbReference>
<dbReference type="eggNOG" id="COG0739">
    <property type="taxonomic scope" value="Bacteria"/>
</dbReference>
<dbReference type="SUPFAM" id="SSF51261">
    <property type="entry name" value="Duplicated hybrid motif"/>
    <property type="match status" value="1"/>
</dbReference>
<evidence type="ECO:0000256" key="6">
    <source>
        <dbReference type="ARBA" id="ARBA00023049"/>
    </source>
</evidence>
<sequence>MTTRLGVRLDVVFSKGAQTILVEPELSSIEHVAKAKIENSLSETLNRIDAPERFAVELAAFFSNLYDFRRDLRSGNEIAIIWSESIDEKGIAVGEPKLSYARLATKQSVLELLILDEDSTAALYRDGDLVQRIRAPVEGARLSSVFGRRKHPVYGSVRLHTGVDYEAPAGTPISSTAAGRISFLGRLRGYGRVIDIDHGNGVTTRYAHLSSFAKGLSKQAWVQADQVIGTVGASGTATGPNLHYEVRLDGRPIDPLAALVRAQPIASANNPREVKHLTASRIIVGPANGA</sequence>